<dbReference type="Pfam" id="PF02163">
    <property type="entry name" value="Peptidase_M50"/>
    <property type="match status" value="1"/>
</dbReference>
<feature type="transmembrane region" description="Helical" evidence="10">
    <location>
        <begin position="436"/>
        <end position="461"/>
    </location>
</feature>
<keyword evidence="13" id="KW-0378">Hydrolase</keyword>
<name>A0A6F9DL16_9ASCI</name>
<evidence type="ECO:0000313" key="13">
    <source>
        <dbReference type="EMBL" id="CAB3263676.1"/>
    </source>
</evidence>
<comment type="function">
    <text evidence="9">Zinc metalloprotease that mediates intramembrane proteolysis of proteins such as ATF6, ATF6B, SREBF1/SREBP1 and SREBF2/SREBP2. Catalyzes the second step in the proteolytic activation of the sterol regulatory element-binding proteins (SREBPs) SREBF1/SREBP1 and SREBF2/SREBP2: cleaves SREBPs within the first transmembrane segment, thereby releasing the N-terminal segment with a portion of the transmembrane segment attached. Mature N-terminal SREBP fragments shuttle to the nucleus and activate gene transcription. Also mediates the second step in the proteolytic activation of the cyclic AMP-dependent transcription factor ATF-6 (ATF6 and ATF6B). Involved in intramembrane proteolysis during bone formation. In astrocytes and osteoblasts, upon DNA damage and ER stress, mediates the second step of the regulated intramembrane proteolytic activation of the transcription factor CREB3L1, leading to the inhibition of cell-cycle progression.</text>
</comment>
<feature type="transmembrane region" description="Helical" evidence="10">
    <location>
        <begin position="132"/>
        <end position="149"/>
    </location>
</feature>
<gene>
    <name evidence="13" type="primary">Mbtps2</name>
</gene>
<evidence type="ECO:0000256" key="4">
    <source>
        <dbReference type="ARBA" id="ARBA00014400"/>
    </source>
</evidence>
<evidence type="ECO:0000259" key="12">
    <source>
        <dbReference type="Pfam" id="PF02163"/>
    </source>
</evidence>
<feature type="signal peptide" evidence="11">
    <location>
        <begin position="1"/>
        <end position="28"/>
    </location>
</feature>
<protein>
    <recommendedName>
        <fullName evidence="4">Membrane-bound transcription factor site-2 protease</fullName>
        <ecNumber evidence="3">3.4.24.85</ecNumber>
    </recommendedName>
    <alternativeName>
        <fullName evidence="8">Endopeptidase S2P</fullName>
    </alternativeName>
</protein>
<dbReference type="GO" id="GO:0004222">
    <property type="term" value="F:metalloendopeptidase activity"/>
    <property type="evidence" value="ECO:0007669"/>
    <property type="project" value="InterPro"/>
</dbReference>
<comment type="catalytic activity">
    <reaction evidence="1">
        <text>Cleaves several transcription factors that are type-2 transmembrane proteins within membrane-spanning domains. Known substrates include sterol regulatory element-binding protein (SREBP) -1, SREBP-2 and forms of the transcriptional activator ATF6. SREBP-2 is cleaved at the site 477-DRSRILL-|-CVLTFLCLSFNPLTSLLQWGGA-505. The residues Asn-Pro, 11 residues distal to the site of cleavage in the membrane-spanning domain, are important for cleavage by S2P endopeptidase. Replacement of either of these residues does not prevent cleavage, but there is no cleavage if both of these residues are replaced.</text>
        <dbReference type="EC" id="3.4.24.85"/>
    </reaction>
</comment>
<feature type="transmembrane region" description="Helical" evidence="10">
    <location>
        <begin position="72"/>
        <end position="97"/>
    </location>
</feature>
<evidence type="ECO:0000256" key="9">
    <source>
        <dbReference type="ARBA" id="ARBA00045828"/>
    </source>
</evidence>
<evidence type="ECO:0000256" key="1">
    <source>
        <dbReference type="ARBA" id="ARBA00001350"/>
    </source>
</evidence>
<evidence type="ECO:0000256" key="10">
    <source>
        <dbReference type="SAM" id="Phobius"/>
    </source>
</evidence>
<feature type="transmembrane region" description="Helical" evidence="10">
    <location>
        <begin position="481"/>
        <end position="506"/>
    </location>
</feature>
<keyword evidence="6 10" id="KW-1133">Transmembrane helix</keyword>
<dbReference type="EC" id="3.4.24.85" evidence="3"/>
<dbReference type="GO" id="GO:0012505">
    <property type="term" value="C:endomembrane system"/>
    <property type="evidence" value="ECO:0007669"/>
    <property type="project" value="UniProtKB-SubCell"/>
</dbReference>
<keyword evidence="11" id="KW-0732">Signal</keyword>
<sequence length="508" mass="56480">MLPTTFVAIVLASWSSFHLLHNFICTNAHTSPAVSNFLQNNNIFVTPFQVRWFTQRWNRWIVKLGRSWNLKIWFDLGVLFGGVSMVAATALLIHTLLTSIKDLPFFREPSQLASPQVLTVIVPGINLPLKDIWYLLSAVLISGILHELGHALAAASEGVKMNGFGMFMFVIYPGAFVDLNSEDLNKANTKKQLRIYCAGVWHNFAICIIACALILLLPFILTPVYAQKGQGVVVTFQDKMSPLQGESGLHLGDKILSLDHCSISTAKDWLQCLNLTIHTPQAGSCISVSQMNALELTDGKLQPSSTAGNRVDCCGSNPPATHLCYQFQTDSDERFSCLPGRTVIAGRPCVTNDGCNDKQMSEGNQRNVCVVPYLETPARFLRIVASRNFPPFAKHHVLYLGDPVDLLRFISVSEYEPRFSPMPLQLPAVMLKFLQYMFSMSGALALLNIVPCYALDGQWAFKTFLDHFYVTPPNLSHRKELIYKIVLGIGTLLVASNILFGFAHILTR</sequence>
<dbReference type="PANTHER" id="PTHR13325:SF3">
    <property type="entry name" value="MEMBRANE-BOUND TRANSCRIPTION FACTOR SITE-2 PROTEASE"/>
    <property type="match status" value="1"/>
</dbReference>
<evidence type="ECO:0000256" key="6">
    <source>
        <dbReference type="ARBA" id="ARBA00022989"/>
    </source>
</evidence>
<evidence type="ECO:0000256" key="3">
    <source>
        <dbReference type="ARBA" id="ARBA00012347"/>
    </source>
</evidence>
<dbReference type="GO" id="GO:0016020">
    <property type="term" value="C:membrane"/>
    <property type="evidence" value="ECO:0007669"/>
    <property type="project" value="InterPro"/>
</dbReference>
<dbReference type="GO" id="GO:1905897">
    <property type="term" value="P:regulation of response to endoplasmic reticulum stress"/>
    <property type="evidence" value="ECO:0007669"/>
    <property type="project" value="TreeGrafter"/>
</dbReference>
<proteinExistence type="evidence at transcript level"/>
<dbReference type="PANTHER" id="PTHR13325">
    <property type="entry name" value="PROTEASE M50 MEMBRANE-BOUND TRANSCRIPTION FACTOR SITE 2 PROTEASE"/>
    <property type="match status" value="1"/>
</dbReference>
<accession>A0A6F9DL16</accession>
<evidence type="ECO:0000256" key="5">
    <source>
        <dbReference type="ARBA" id="ARBA00022692"/>
    </source>
</evidence>
<evidence type="ECO:0000256" key="2">
    <source>
        <dbReference type="ARBA" id="ARBA00004127"/>
    </source>
</evidence>
<reference evidence="13" key="1">
    <citation type="submission" date="2020-04" db="EMBL/GenBank/DDBJ databases">
        <authorList>
            <person name="Neveu A P."/>
        </authorList>
    </citation>
    <scope>NUCLEOTIDE SEQUENCE</scope>
    <source>
        <tissue evidence="13">Whole embryo</tissue>
    </source>
</reference>
<dbReference type="AlphaFoldDB" id="A0A6F9DL16"/>
<keyword evidence="5 10" id="KW-0812">Transmembrane</keyword>
<comment type="subcellular location">
    <subcellularLocation>
        <location evidence="2">Endomembrane system</location>
        <topology evidence="2">Multi-pass membrane protein</topology>
    </subcellularLocation>
</comment>
<evidence type="ECO:0000256" key="7">
    <source>
        <dbReference type="ARBA" id="ARBA00023136"/>
    </source>
</evidence>
<dbReference type="EMBL" id="LR787814">
    <property type="protein sequence ID" value="CAB3263676.1"/>
    <property type="molecule type" value="mRNA"/>
</dbReference>
<evidence type="ECO:0000256" key="8">
    <source>
        <dbReference type="ARBA" id="ARBA00032658"/>
    </source>
</evidence>
<evidence type="ECO:0000256" key="11">
    <source>
        <dbReference type="SAM" id="SignalP"/>
    </source>
</evidence>
<dbReference type="InterPro" id="IPR001193">
    <property type="entry name" value="MBTPS2"/>
</dbReference>
<dbReference type="PRINTS" id="PR01000">
    <property type="entry name" value="SREBPS2PTASE"/>
</dbReference>
<dbReference type="GO" id="GO:0031293">
    <property type="term" value="P:membrane protein intracellular domain proteolysis"/>
    <property type="evidence" value="ECO:0007669"/>
    <property type="project" value="TreeGrafter"/>
</dbReference>
<organism evidence="13">
    <name type="scientific">Phallusia mammillata</name>
    <dbReference type="NCBI Taxonomy" id="59560"/>
    <lineage>
        <taxon>Eukaryota</taxon>
        <taxon>Metazoa</taxon>
        <taxon>Chordata</taxon>
        <taxon>Tunicata</taxon>
        <taxon>Ascidiacea</taxon>
        <taxon>Phlebobranchia</taxon>
        <taxon>Ascidiidae</taxon>
        <taxon>Phallusia</taxon>
    </lineage>
</organism>
<dbReference type="InterPro" id="IPR008915">
    <property type="entry name" value="Peptidase_M50"/>
</dbReference>
<dbReference type="GO" id="GO:0005737">
    <property type="term" value="C:cytoplasm"/>
    <property type="evidence" value="ECO:0007669"/>
    <property type="project" value="TreeGrafter"/>
</dbReference>
<keyword evidence="7 10" id="KW-0472">Membrane</keyword>
<feature type="domain" description="Peptidase M50" evidence="12">
    <location>
        <begin position="135"/>
        <end position="477"/>
    </location>
</feature>
<keyword evidence="13" id="KW-0645">Protease</keyword>
<feature type="transmembrane region" description="Helical" evidence="10">
    <location>
        <begin position="200"/>
        <end position="221"/>
    </location>
</feature>
<feature type="chain" id="PRO_5026219213" description="Membrane-bound transcription factor site-2 protease" evidence="11">
    <location>
        <begin position="29"/>
        <end position="508"/>
    </location>
</feature>